<keyword evidence="3" id="KW-0472">Membrane</keyword>
<feature type="domain" description="GW" evidence="4">
    <location>
        <begin position="32"/>
        <end position="116"/>
    </location>
</feature>
<dbReference type="GO" id="GO:0016020">
    <property type="term" value="C:membrane"/>
    <property type="evidence" value="ECO:0007669"/>
    <property type="project" value="UniProtKB-SubCell"/>
</dbReference>
<dbReference type="PANTHER" id="PTHR46825">
    <property type="entry name" value="D-ALANYL-D-ALANINE-CARBOXYPEPTIDASE/ENDOPEPTIDASE AMPH"/>
    <property type="match status" value="1"/>
</dbReference>
<sequence length="439" mass="47425">MLFLGGVLLAGAFGVYHVYDMKASNVYNKVTSTSNRHYDAQVVNQVGKGGYALYTAGPYYTSKSTQTRDANGSLYKNDYVRVMQTKTTKTGTYVKLRYYSKTLGWMNVHGIKAVSFSQVAKGTMTQYGFVGSVALISAGEKTPTVVNTGYANKAKGLANSSTGNVLYPLASLQKAMTGAIIQQLISAGKLSANTPLSKYYPQVKNSNHITIKQMLSMTSGISDVEQHPKTDPTESQAIALAIKTLKVSNSTSFNYSDDNLVLLAGIISKVTGQSYSSNVTSRILKPTGMTHTFIVNQTVPTLTGTVATSYTLSGKTQYTKPQMINYPTISAIPGAGNILTTPTDYMAFILGLQNGKVLSQTQYHQLLSYGSTYSGGFYVTRSGVKFNNGSFDGFGYHTGYYATTGNYHSAVVFSNQTPVKDGVAQKAFADQLYQVATYY</sequence>
<evidence type="ECO:0000256" key="1">
    <source>
        <dbReference type="ARBA" id="ARBA00004370"/>
    </source>
</evidence>
<dbReference type="PROSITE" id="PS51780">
    <property type="entry name" value="GW"/>
    <property type="match status" value="1"/>
</dbReference>
<gene>
    <name evidence="5" type="ORF">AYR63_01765</name>
</gene>
<dbReference type="InterPro" id="IPR001466">
    <property type="entry name" value="Beta-lactam-related"/>
</dbReference>
<evidence type="ECO:0000313" key="6">
    <source>
        <dbReference type="Proteomes" id="UP000093267"/>
    </source>
</evidence>
<evidence type="ECO:0000256" key="2">
    <source>
        <dbReference type="ARBA" id="ARBA00022729"/>
    </source>
</evidence>
<accession>A0A1B2J249</accession>
<evidence type="ECO:0000256" key="3">
    <source>
        <dbReference type="ARBA" id="ARBA00023136"/>
    </source>
</evidence>
<name>A0A1B2J249_9LACO</name>
<dbReference type="STRING" id="240427.AYR62_01200"/>
<dbReference type="EMBL" id="CP014924">
    <property type="protein sequence ID" value="ANZ68353.1"/>
    <property type="molecule type" value="Genomic_DNA"/>
</dbReference>
<evidence type="ECO:0000313" key="5">
    <source>
        <dbReference type="EMBL" id="ANZ68353.1"/>
    </source>
</evidence>
<dbReference type="Pfam" id="PF00144">
    <property type="entry name" value="Beta-lactamase"/>
    <property type="match status" value="1"/>
</dbReference>
<comment type="subcellular location">
    <subcellularLocation>
        <location evidence="1">Membrane</location>
    </subcellularLocation>
</comment>
<dbReference type="SUPFAM" id="SSF56601">
    <property type="entry name" value="beta-lactamase/transpeptidase-like"/>
    <property type="match status" value="1"/>
</dbReference>
<protein>
    <submittedName>
        <fullName evidence="5">Penicillin-binding protein</fullName>
    </submittedName>
</protein>
<dbReference type="Gene3D" id="2.30.30.170">
    <property type="match status" value="1"/>
</dbReference>
<dbReference type="Pfam" id="PF13457">
    <property type="entry name" value="GW"/>
    <property type="match status" value="1"/>
</dbReference>
<keyword evidence="6" id="KW-1185">Reference proteome</keyword>
<evidence type="ECO:0000259" key="4">
    <source>
        <dbReference type="PROSITE" id="PS51780"/>
    </source>
</evidence>
<dbReference type="PANTHER" id="PTHR46825:SF11">
    <property type="entry name" value="PENICILLIN-BINDING PROTEIN 4"/>
    <property type="match status" value="1"/>
</dbReference>
<organism evidence="5 6">
    <name type="scientific">Secundilactobacillus paracollinoides</name>
    <dbReference type="NCBI Taxonomy" id="240427"/>
    <lineage>
        <taxon>Bacteria</taxon>
        <taxon>Bacillati</taxon>
        <taxon>Bacillota</taxon>
        <taxon>Bacilli</taxon>
        <taxon>Lactobacillales</taxon>
        <taxon>Lactobacillaceae</taxon>
        <taxon>Secundilactobacillus</taxon>
    </lineage>
</organism>
<dbReference type="InterPro" id="IPR050491">
    <property type="entry name" value="AmpC-like"/>
</dbReference>
<dbReference type="Proteomes" id="UP000093267">
    <property type="component" value="Chromosome"/>
</dbReference>
<proteinExistence type="predicted"/>
<keyword evidence="2" id="KW-0732">Signal</keyword>
<dbReference type="InterPro" id="IPR025987">
    <property type="entry name" value="GW_dom"/>
</dbReference>
<dbReference type="Gene3D" id="3.40.710.10">
    <property type="entry name" value="DD-peptidase/beta-lactamase superfamily"/>
    <property type="match status" value="1"/>
</dbReference>
<reference evidence="5 6" key="1">
    <citation type="submission" date="2016-03" db="EMBL/GenBank/DDBJ databases">
        <title>Pediococcus and Lactobacillus from brewery environment - whole genome sequencing and assembly.</title>
        <authorList>
            <person name="Behr J."/>
            <person name="Geissler A.J."/>
            <person name="Vogel R.F."/>
        </authorList>
    </citation>
    <scope>NUCLEOTIDE SEQUENCE [LARGE SCALE GENOMIC DNA]</scope>
    <source>
        <strain evidence="5 6">TMW 1.1995</strain>
    </source>
</reference>
<dbReference type="SUPFAM" id="SSF82057">
    <property type="entry name" value="Prokaryotic SH3-related domain"/>
    <property type="match status" value="1"/>
</dbReference>
<dbReference type="InterPro" id="IPR012338">
    <property type="entry name" value="Beta-lactam/transpept-like"/>
</dbReference>
<dbReference type="InterPro" id="IPR038200">
    <property type="entry name" value="GW_dom_sf"/>
</dbReference>
<dbReference type="AlphaFoldDB" id="A0A1B2J249"/>